<dbReference type="EMBL" id="CP007026">
    <property type="protein sequence ID" value="AJA92310.1"/>
    <property type="molecule type" value="Genomic_DNA"/>
</dbReference>
<dbReference type="STRING" id="1410606.T478_0954"/>
<evidence type="ECO:0000313" key="4">
    <source>
        <dbReference type="Proteomes" id="UP000241022"/>
    </source>
</evidence>
<dbReference type="Proteomes" id="UP000241022">
    <property type="component" value="Unassembled WGS sequence"/>
</dbReference>
<dbReference type="RefSeq" id="WP_048105532.1">
    <property type="nucleotide sequence ID" value="NZ_CP007026.1"/>
</dbReference>
<protein>
    <submittedName>
        <fullName evidence="1">Uncharacterized protein</fullName>
    </submittedName>
</protein>
<dbReference type="KEGG" id="nbv:T478_0954"/>
<gene>
    <name evidence="2" type="ORF">A7X95_02630</name>
    <name evidence="1" type="ORF">T478_0954</name>
</gene>
<keyword evidence="4" id="KW-1185">Reference proteome</keyword>
<reference evidence="4" key="3">
    <citation type="submission" date="2016-05" db="EMBL/GenBank/DDBJ databases">
        <authorList>
            <person name="Dupont C."/>
            <person name="Santoro A."/>
        </authorList>
    </citation>
    <scope>NUCLEOTIDE SEQUENCE [LARGE SCALE GENOMIC DNA]</scope>
    <source>
        <strain evidence="4">U25</strain>
    </source>
</reference>
<evidence type="ECO:0000313" key="3">
    <source>
        <dbReference type="Proteomes" id="UP000030944"/>
    </source>
</evidence>
<reference evidence="2 4" key="4">
    <citation type="submission" date="2018-04" db="EMBL/GenBank/DDBJ databases">
        <title>Transcriptomics of ammonia oxidizing archaea.</title>
        <authorList>
            <person name="Carini P."/>
        </authorList>
    </citation>
    <scope>NUCLEOTIDE SEQUENCE [LARGE SCALE GENOMIC DNA]</scope>
    <source>
        <strain evidence="2 4">U25</strain>
    </source>
</reference>
<sequence>MKTKNTIPENKIDELKALIARSILIRIEQKKIEAKLHEIAKYYDEESLKSIYEPIGESMMSVVGLDLPRKHPKESQKPKSK</sequence>
<name>A0A0A7V6J7_9ARCH</name>
<proteinExistence type="predicted"/>
<evidence type="ECO:0000313" key="1">
    <source>
        <dbReference type="EMBL" id="AJA92310.1"/>
    </source>
</evidence>
<reference evidence="1 3" key="1">
    <citation type="journal article" date="2015" name="Proc. Natl. Acad. Sci. U.S.A.">
        <title>Genomic and proteomic characterization of "Candidatus Nitrosopelagicus brevis": An ammonia-oxidizing archaeon from the open ocean.</title>
        <authorList>
            <person name="Santoro A.E."/>
            <person name="Dupont C.L."/>
            <person name="Richter R.A."/>
            <person name="Craig M.T."/>
            <person name="Carini P."/>
            <person name="McIlvin M.R."/>
            <person name="Yang Y."/>
            <person name="Orsi W.D."/>
            <person name="Moran D.M."/>
            <person name="Saito M.A."/>
        </authorList>
    </citation>
    <scope>NUCLEOTIDE SEQUENCE [LARGE SCALE GENOMIC DNA]</scope>
    <source>
        <strain evidence="1">CN25</strain>
        <strain evidence="3">V2</strain>
    </source>
</reference>
<organism evidence="1 3">
    <name type="scientific">Candidatus Nitrosopelagicus brevis</name>
    <dbReference type="NCBI Taxonomy" id="1410606"/>
    <lineage>
        <taxon>Archaea</taxon>
        <taxon>Nitrososphaerota</taxon>
    </lineage>
</organism>
<dbReference type="OrthoDB" id="10486at2157"/>
<dbReference type="Proteomes" id="UP000030944">
    <property type="component" value="Chromosome"/>
</dbReference>
<dbReference type="EMBL" id="LXWN01000001">
    <property type="protein sequence ID" value="PTL88182.1"/>
    <property type="molecule type" value="Genomic_DNA"/>
</dbReference>
<reference evidence="2" key="2">
    <citation type="submission" date="2016-05" db="EMBL/GenBank/DDBJ databases">
        <authorList>
            <person name="Lavstsen T."/>
            <person name="Jespersen J.S."/>
        </authorList>
    </citation>
    <scope>NUCLEOTIDE SEQUENCE [LARGE SCALE GENOMIC DNA]</scope>
    <source>
        <strain evidence="2">U25</strain>
    </source>
</reference>
<evidence type="ECO:0000313" key="2">
    <source>
        <dbReference type="EMBL" id="PTL88182.1"/>
    </source>
</evidence>
<dbReference type="GeneID" id="24816842"/>
<dbReference type="AlphaFoldDB" id="A0A0A7V6J7"/>
<dbReference type="HOGENOM" id="CLU_2519587_0_0_2"/>
<accession>A0A0A7V6J7</accession>